<protein>
    <recommendedName>
        <fullName evidence="2">Single-stranded DNA-binding protein</fullName>
    </recommendedName>
</protein>
<dbReference type="PIRSF" id="PIRSF002070">
    <property type="entry name" value="SSB"/>
    <property type="match status" value="1"/>
</dbReference>
<dbReference type="SUPFAM" id="SSF50249">
    <property type="entry name" value="Nucleic acid-binding proteins"/>
    <property type="match status" value="1"/>
</dbReference>
<dbReference type="Proteomes" id="UP001500187">
    <property type="component" value="Unassembled WGS sequence"/>
</dbReference>
<dbReference type="InterPro" id="IPR011344">
    <property type="entry name" value="ssDNA-bd"/>
</dbReference>
<comment type="caution">
    <text evidence="4">The sequence shown here is derived from an EMBL/GenBank/DDBJ whole genome shotgun (WGS) entry which is preliminary data.</text>
</comment>
<name>A0ABP9BPM8_9MICC</name>
<accession>A0ABP9BPM8</accession>
<gene>
    <name evidence="4" type="ORF">GCM10023352_18050</name>
</gene>
<evidence type="ECO:0000313" key="5">
    <source>
        <dbReference type="Proteomes" id="UP001500187"/>
    </source>
</evidence>
<dbReference type="CDD" id="cd04496">
    <property type="entry name" value="SSB_OBF"/>
    <property type="match status" value="1"/>
</dbReference>
<organism evidence="4 5">
    <name type="scientific">Rothia endophytica</name>
    <dbReference type="NCBI Taxonomy" id="1324766"/>
    <lineage>
        <taxon>Bacteria</taxon>
        <taxon>Bacillati</taxon>
        <taxon>Actinomycetota</taxon>
        <taxon>Actinomycetes</taxon>
        <taxon>Micrococcales</taxon>
        <taxon>Micrococcaceae</taxon>
        <taxon>Rothia</taxon>
    </lineage>
</organism>
<keyword evidence="5" id="KW-1185">Reference proteome</keyword>
<proteinExistence type="predicted"/>
<dbReference type="Pfam" id="PF00436">
    <property type="entry name" value="SSB"/>
    <property type="match status" value="1"/>
</dbReference>
<evidence type="ECO:0000256" key="3">
    <source>
        <dbReference type="SAM" id="MobiDB-lite"/>
    </source>
</evidence>
<feature type="region of interest" description="Disordered" evidence="3">
    <location>
        <begin position="108"/>
        <end position="128"/>
    </location>
</feature>
<dbReference type="RefSeq" id="WP_345446664.1">
    <property type="nucleotide sequence ID" value="NZ_BAABKP010000004.1"/>
</dbReference>
<dbReference type="Gene3D" id="2.40.50.140">
    <property type="entry name" value="Nucleic acid-binding proteins"/>
    <property type="match status" value="1"/>
</dbReference>
<reference evidence="5" key="1">
    <citation type="journal article" date="2019" name="Int. J. Syst. Evol. Microbiol.">
        <title>The Global Catalogue of Microorganisms (GCM) 10K type strain sequencing project: providing services to taxonomists for standard genome sequencing and annotation.</title>
        <authorList>
            <consortium name="The Broad Institute Genomics Platform"/>
            <consortium name="The Broad Institute Genome Sequencing Center for Infectious Disease"/>
            <person name="Wu L."/>
            <person name="Ma J."/>
        </authorList>
    </citation>
    <scope>NUCLEOTIDE SEQUENCE [LARGE SCALE GENOMIC DNA]</scope>
    <source>
        <strain evidence="5">JCM 18541</strain>
    </source>
</reference>
<keyword evidence="1 2" id="KW-0238">DNA-binding</keyword>
<dbReference type="EMBL" id="BAABKP010000004">
    <property type="protein sequence ID" value="GAA4798661.1"/>
    <property type="molecule type" value="Genomic_DNA"/>
</dbReference>
<dbReference type="InterPro" id="IPR000424">
    <property type="entry name" value="Primosome_PriB/ssb"/>
</dbReference>
<sequence>MTLAPFAGFIGNDLQVQETTNSTLVRFRLGITDRYRNAHGDFVERETFWVTCQAWGNLARRIGQEVTKGDAVLILGRWEQSNYEKDGEKKTARFVTVEHLGLDLAVPQKKQQTDAAAPAGNAEVENPL</sequence>
<dbReference type="PROSITE" id="PS50935">
    <property type="entry name" value="SSB"/>
    <property type="match status" value="1"/>
</dbReference>
<dbReference type="InterPro" id="IPR012340">
    <property type="entry name" value="NA-bd_OB-fold"/>
</dbReference>
<evidence type="ECO:0000313" key="4">
    <source>
        <dbReference type="EMBL" id="GAA4798661.1"/>
    </source>
</evidence>
<evidence type="ECO:0000256" key="1">
    <source>
        <dbReference type="ARBA" id="ARBA00023125"/>
    </source>
</evidence>
<evidence type="ECO:0000256" key="2">
    <source>
        <dbReference type="PIRNR" id="PIRNR002070"/>
    </source>
</evidence>